<name>A0A103DY82_9BURK</name>
<keyword evidence="2" id="KW-1185">Reference proteome</keyword>
<dbReference type="Proteomes" id="UP000062788">
    <property type="component" value="Unassembled WGS sequence"/>
</dbReference>
<gene>
    <name evidence="1" type="ORF">WS67_21160</name>
</gene>
<comment type="caution">
    <text evidence="1">The sequence shown here is derived from an EMBL/GenBank/DDBJ whole genome shotgun (WGS) entry which is preliminary data.</text>
</comment>
<sequence>MPALSASAGIAAAVGLSIVSIYKKSVNRTPAGRVLRIISIGGADNHRIASKNDVTHAVD</sequence>
<dbReference type="AlphaFoldDB" id="A0A103DY82"/>
<reference evidence="1 2" key="1">
    <citation type="submission" date="2015-11" db="EMBL/GenBank/DDBJ databases">
        <title>Expanding the genomic diversity of Burkholderia species for the development of highly accurate diagnostics.</title>
        <authorList>
            <person name="Sahl J."/>
            <person name="Keim P."/>
            <person name="Wagner D."/>
        </authorList>
    </citation>
    <scope>NUCLEOTIDE SEQUENCE [LARGE SCALE GENOMIC DNA]</scope>
    <source>
        <strain evidence="1 2">TSV85</strain>
    </source>
</reference>
<evidence type="ECO:0000313" key="2">
    <source>
        <dbReference type="Proteomes" id="UP000062788"/>
    </source>
</evidence>
<proteinExistence type="predicted"/>
<evidence type="ECO:0000313" key="1">
    <source>
        <dbReference type="EMBL" id="KVE24601.1"/>
    </source>
</evidence>
<accession>A0A103DY82</accession>
<dbReference type="EMBL" id="LOWA01000054">
    <property type="protein sequence ID" value="KVE24601.1"/>
    <property type="molecule type" value="Genomic_DNA"/>
</dbReference>
<organism evidence="1 2">
    <name type="scientific">Burkholderia singularis</name>
    <dbReference type="NCBI Taxonomy" id="1503053"/>
    <lineage>
        <taxon>Bacteria</taxon>
        <taxon>Pseudomonadati</taxon>
        <taxon>Pseudomonadota</taxon>
        <taxon>Betaproteobacteria</taxon>
        <taxon>Burkholderiales</taxon>
        <taxon>Burkholderiaceae</taxon>
        <taxon>Burkholderia</taxon>
        <taxon>pseudomallei group</taxon>
    </lineage>
</organism>
<protein>
    <submittedName>
        <fullName evidence="1">Uncharacterized protein</fullName>
    </submittedName>
</protein>